<dbReference type="EMBL" id="BA000012">
    <property type="protein sequence ID" value="BAB50210.1"/>
    <property type="molecule type" value="Genomic_DNA"/>
</dbReference>
<proteinExistence type="predicted"/>
<dbReference type="HOGENOM" id="CLU_2719543_0_0_5"/>
<sequence length="72" mass="7836">MPPTRRRGQASRLIDGGVRLRRDAIAHSLGCPFASSLAGPGGRLIRFYAQAFSSRSEHCSVVHGNMIIFHMG</sequence>
<accession>Q98GK6</accession>
<reference evidence="1 2" key="1">
    <citation type="journal article" date="2000" name="DNA Res.">
        <title>Complete genome structure of the nitrogen-fixing symbiotic bacterium Mesorhizobium loti.</title>
        <authorList>
            <person name="Kaneko T."/>
            <person name="Nakamura Y."/>
            <person name="Sato S."/>
            <person name="Asamizu E."/>
            <person name="Kato T."/>
            <person name="Sasamoto S."/>
            <person name="Watanabe A."/>
            <person name="Idesawa K."/>
            <person name="Ishikawa A."/>
            <person name="Kawashima K."/>
            <person name="Kimura T."/>
            <person name="Kishida Y."/>
            <person name="Kiyokawa C."/>
            <person name="Kohara M."/>
            <person name="Matsumoto M."/>
            <person name="Matsuno A."/>
            <person name="Mochizuki Y."/>
            <person name="Nakayama S."/>
            <person name="Nakazaki N."/>
            <person name="Shimpo S."/>
            <person name="Sugimoto M."/>
            <person name="Takeuchi C."/>
            <person name="Yamada M."/>
            <person name="Tabata S."/>
        </authorList>
    </citation>
    <scope>NUCLEOTIDE SEQUENCE [LARGE SCALE GENOMIC DNA]</scope>
    <source>
        <strain evidence="2">LMG 29417 / CECT 9101 / MAFF 303099</strain>
    </source>
</reference>
<gene>
    <name evidence="1" type="ordered locus">msl3283</name>
</gene>
<dbReference type="KEGG" id="mlo:msl3283"/>
<protein>
    <submittedName>
        <fullName evidence="1">Msl3283 protein</fullName>
    </submittedName>
</protein>
<name>Q98GK6_RHILO</name>
<dbReference type="Proteomes" id="UP000000552">
    <property type="component" value="Chromosome"/>
</dbReference>
<evidence type="ECO:0000313" key="1">
    <source>
        <dbReference type="EMBL" id="BAB50210.1"/>
    </source>
</evidence>
<organism evidence="1 2">
    <name type="scientific">Mesorhizobium japonicum (strain LMG 29417 / CECT 9101 / MAFF 303099)</name>
    <name type="common">Mesorhizobium loti (strain MAFF 303099)</name>
    <dbReference type="NCBI Taxonomy" id="266835"/>
    <lineage>
        <taxon>Bacteria</taxon>
        <taxon>Pseudomonadati</taxon>
        <taxon>Pseudomonadota</taxon>
        <taxon>Alphaproteobacteria</taxon>
        <taxon>Hyphomicrobiales</taxon>
        <taxon>Phyllobacteriaceae</taxon>
        <taxon>Mesorhizobium</taxon>
    </lineage>
</organism>
<dbReference type="AlphaFoldDB" id="Q98GK6"/>
<evidence type="ECO:0000313" key="2">
    <source>
        <dbReference type="Proteomes" id="UP000000552"/>
    </source>
</evidence>